<dbReference type="EMBL" id="NEXJ01000032">
    <property type="protein sequence ID" value="PSN92034.1"/>
    <property type="molecule type" value="Genomic_DNA"/>
</dbReference>
<dbReference type="AlphaFoldDB" id="A0A2R6B087"/>
<reference evidence="1 2" key="1">
    <citation type="submission" date="2017-04" db="EMBL/GenBank/DDBJ databases">
        <title>Novel microbial lineages endemic to geothermal iron-oxide mats fill important gaps in the evolutionary history of Archaea.</title>
        <authorList>
            <person name="Jay Z.J."/>
            <person name="Beam J.P."/>
            <person name="Dlakic M."/>
            <person name="Rusch D.B."/>
            <person name="Kozubal M.A."/>
            <person name="Inskeep W.P."/>
        </authorList>
    </citation>
    <scope>NUCLEOTIDE SEQUENCE [LARGE SCALE GENOMIC DNA]</scope>
    <source>
        <strain evidence="1">ECH_B_SAG-M15</strain>
    </source>
</reference>
<accession>A0A2R6B087</accession>
<proteinExistence type="predicted"/>
<dbReference type="Proteomes" id="UP000240490">
    <property type="component" value="Unassembled WGS sequence"/>
</dbReference>
<sequence length="99" mass="11313">MECELEEWVARVGGVISKEELGSVPACCKETWLGDPKGALRQYRCAHGFHVREYDSWFEVHRDRFDPRQNPIQHVLYDTCAPKVVAGLIGYAIVKMVYG</sequence>
<comment type="caution">
    <text evidence="1">The sequence shown here is derived from an EMBL/GenBank/DDBJ whole genome shotgun (WGS) entry which is preliminary data.</text>
</comment>
<evidence type="ECO:0000313" key="2">
    <source>
        <dbReference type="Proteomes" id="UP000240490"/>
    </source>
</evidence>
<gene>
    <name evidence="1" type="ORF">B9Q08_01875</name>
</gene>
<name>A0A2R6B087_9ARCH</name>
<protein>
    <submittedName>
        <fullName evidence="1">Uncharacterized protein</fullName>
    </submittedName>
</protein>
<evidence type="ECO:0000313" key="1">
    <source>
        <dbReference type="EMBL" id="PSN92034.1"/>
    </source>
</evidence>
<organism evidence="1 2">
    <name type="scientific">Candidatus Marsarchaeota G2 archaeon ECH_B_SAG-M15</name>
    <dbReference type="NCBI Taxonomy" id="1978162"/>
    <lineage>
        <taxon>Archaea</taxon>
        <taxon>Candidatus Marsarchaeota</taxon>
        <taxon>Candidatus Marsarchaeota group 2</taxon>
    </lineage>
</organism>